<keyword evidence="3 5" id="KW-0378">Hydrolase</keyword>
<dbReference type="EMBL" id="JAPZBS010000002">
    <property type="protein sequence ID" value="KAJ5380181.1"/>
    <property type="molecule type" value="Genomic_DNA"/>
</dbReference>
<dbReference type="Pfam" id="PF04616">
    <property type="entry name" value="Glyco_hydro_43"/>
    <property type="match status" value="1"/>
</dbReference>
<gene>
    <name evidence="8" type="ORF">N7496_002609</name>
</gene>
<feature type="chain" id="PRO_5040764928" description="Beta-xylosidase C-terminal Concanavalin A-like domain-containing protein" evidence="6">
    <location>
        <begin position="22"/>
        <end position="540"/>
    </location>
</feature>
<reference evidence="8" key="2">
    <citation type="journal article" date="2023" name="IMA Fungus">
        <title>Comparative genomic study of the Penicillium genus elucidates a diverse pangenome and 15 lateral gene transfer events.</title>
        <authorList>
            <person name="Petersen C."/>
            <person name="Sorensen T."/>
            <person name="Nielsen M.R."/>
            <person name="Sondergaard T.E."/>
            <person name="Sorensen J.L."/>
            <person name="Fitzpatrick D.A."/>
            <person name="Frisvad J.C."/>
            <person name="Nielsen K.L."/>
        </authorList>
    </citation>
    <scope>NUCLEOTIDE SEQUENCE</scope>
    <source>
        <strain evidence="8">IBT 29864</strain>
    </source>
</reference>
<dbReference type="Pfam" id="PF17851">
    <property type="entry name" value="GH43_C2"/>
    <property type="match status" value="1"/>
</dbReference>
<keyword evidence="9" id="KW-1185">Reference proteome</keyword>
<dbReference type="SUPFAM" id="SSF49899">
    <property type="entry name" value="Concanavalin A-like lectins/glucanases"/>
    <property type="match status" value="1"/>
</dbReference>
<comment type="similarity">
    <text evidence="1 5">Belongs to the glycosyl hydrolase 43 family.</text>
</comment>
<evidence type="ECO:0000256" key="4">
    <source>
        <dbReference type="ARBA" id="ARBA00023295"/>
    </source>
</evidence>
<dbReference type="CDD" id="cd09001">
    <property type="entry name" value="GH43_FsAxh1-like"/>
    <property type="match status" value="1"/>
</dbReference>
<feature type="domain" description="Beta-xylosidase C-terminal Concanavalin A-like" evidence="7">
    <location>
        <begin position="330"/>
        <end position="523"/>
    </location>
</feature>
<dbReference type="RefSeq" id="XP_056557752.1">
    <property type="nucleotide sequence ID" value="XM_056695540.1"/>
</dbReference>
<name>A0A9W9SKE6_9EURO</name>
<evidence type="ECO:0000313" key="9">
    <source>
        <dbReference type="Proteomes" id="UP001147782"/>
    </source>
</evidence>
<dbReference type="AlphaFoldDB" id="A0A9W9SKE6"/>
<sequence length="540" mass="59649">MIARSLLFLPLLFMAICGSKASTSFQNPVIFNDLADIDLFRVKDTFYYSASSMHFSPGAPILQSQDLVNWKYLGHSVPSLEFNSPAYNLEDGMRAYARGVWASAMRFRQSNNLWYWVGCVDFNATYIYTSSAVTGPWEQKTVLDGTCLYDCGLLIDDDDAMYVTHGSTVLSVTELTSDGLDLGETQIIYNSTVGYVEGSRMYKRNGSYYIITVQPTNGQYILKSDNGPWGPYDFGVILNNTSPPTSLKGGDTPHQGALVDTLDGQWYYMAFVDVNGDSTGRVPVLSSLNWDENGWPVLTLDDGNTWPQSLPYPVGSGATTGNSDSSLQGKDTFATGKLDSQWEWNHNPDMKRVTVTPGEVRLSTATVSKLDDIYQARNTLTHRTLGPASEAIILLDYGNMADGDRAGLALLRDSSAWIGIRKDGDVSKLVMRNDMTMNSTDNWSTITYGTDEASILVHQTGKKRNIYLRVVGDFSASGTREAQFSYSTDGTHFAALGQNFTMANDWQFFQAYRFAIFNYATKALGGSVGLKEFSLYSVPV</sequence>
<dbReference type="GeneID" id="81434717"/>
<keyword evidence="4 5" id="KW-0326">Glycosidase</keyword>
<proteinExistence type="inferred from homology"/>
<dbReference type="InterPro" id="IPR023296">
    <property type="entry name" value="Glyco_hydro_beta-prop_sf"/>
</dbReference>
<dbReference type="OrthoDB" id="2139957at2759"/>
<evidence type="ECO:0000256" key="1">
    <source>
        <dbReference type="ARBA" id="ARBA00009865"/>
    </source>
</evidence>
<dbReference type="Gene3D" id="2.115.10.20">
    <property type="entry name" value="Glycosyl hydrolase domain, family 43"/>
    <property type="match status" value="1"/>
</dbReference>
<dbReference type="GO" id="GO:0005975">
    <property type="term" value="P:carbohydrate metabolic process"/>
    <property type="evidence" value="ECO:0007669"/>
    <property type="project" value="InterPro"/>
</dbReference>
<accession>A0A9W9SKE6</accession>
<organism evidence="8 9">
    <name type="scientific">Penicillium cataractarum</name>
    <dbReference type="NCBI Taxonomy" id="2100454"/>
    <lineage>
        <taxon>Eukaryota</taxon>
        <taxon>Fungi</taxon>
        <taxon>Dikarya</taxon>
        <taxon>Ascomycota</taxon>
        <taxon>Pezizomycotina</taxon>
        <taxon>Eurotiomycetes</taxon>
        <taxon>Eurotiomycetidae</taxon>
        <taxon>Eurotiales</taxon>
        <taxon>Aspergillaceae</taxon>
        <taxon>Penicillium</taxon>
    </lineage>
</organism>
<dbReference type="PANTHER" id="PTHR42812:SF15">
    <property type="entry name" value="HYDROLASE, PUTATIVE (AFU_ORTHOLOGUE AFUA_2G00930)-RELATED"/>
    <property type="match status" value="1"/>
</dbReference>
<evidence type="ECO:0000256" key="6">
    <source>
        <dbReference type="SAM" id="SignalP"/>
    </source>
</evidence>
<evidence type="ECO:0000256" key="2">
    <source>
        <dbReference type="ARBA" id="ARBA00022729"/>
    </source>
</evidence>
<dbReference type="SUPFAM" id="SSF75005">
    <property type="entry name" value="Arabinanase/levansucrase/invertase"/>
    <property type="match status" value="1"/>
</dbReference>
<reference evidence="8" key="1">
    <citation type="submission" date="2022-11" db="EMBL/GenBank/DDBJ databases">
        <authorList>
            <person name="Petersen C."/>
        </authorList>
    </citation>
    <scope>NUCLEOTIDE SEQUENCE</scope>
    <source>
        <strain evidence="8">IBT 29864</strain>
    </source>
</reference>
<evidence type="ECO:0000256" key="3">
    <source>
        <dbReference type="ARBA" id="ARBA00022801"/>
    </source>
</evidence>
<dbReference type="InterPro" id="IPR006710">
    <property type="entry name" value="Glyco_hydro_43"/>
</dbReference>
<dbReference type="InterPro" id="IPR041542">
    <property type="entry name" value="GH43_C2"/>
</dbReference>
<dbReference type="InterPro" id="IPR013320">
    <property type="entry name" value="ConA-like_dom_sf"/>
</dbReference>
<keyword evidence="2 6" id="KW-0732">Signal</keyword>
<feature type="signal peptide" evidence="6">
    <location>
        <begin position="1"/>
        <end position="21"/>
    </location>
</feature>
<comment type="caution">
    <text evidence="8">The sequence shown here is derived from an EMBL/GenBank/DDBJ whole genome shotgun (WGS) entry which is preliminary data.</text>
</comment>
<dbReference type="InterPro" id="IPR051795">
    <property type="entry name" value="Glycosyl_Hydrlase_43"/>
</dbReference>
<evidence type="ECO:0000256" key="5">
    <source>
        <dbReference type="RuleBase" id="RU361187"/>
    </source>
</evidence>
<protein>
    <recommendedName>
        <fullName evidence="7">Beta-xylosidase C-terminal Concanavalin A-like domain-containing protein</fullName>
    </recommendedName>
</protein>
<evidence type="ECO:0000259" key="7">
    <source>
        <dbReference type="Pfam" id="PF17851"/>
    </source>
</evidence>
<dbReference type="Proteomes" id="UP001147782">
    <property type="component" value="Unassembled WGS sequence"/>
</dbReference>
<dbReference type="Gene3D" id="2.60.120.200">
    <property type="match status" value="1"/>
</dbReference>
<dbReference type="GO" id="GO:0004553">
    <property type="term" value="F:hydrolase activity, hydrolyzing O-glycosyl compounds"/>
    <property type="evidence" value="ECO:0007669"/>
    <property type="project" value="InterPro"/>
</dbReference>
<evidence type="ECO:0000313" key="8">
    <source>
        <dbReference type="EMBL" id="KAJ5380181.1"/>
    </source>
</evidence>
<dbReference type="PANTHER" id="PTHR42812">
    <property type="entry name" value="BETA-XYLOSIDASE"/>
    <property type="match status" value="1"/>
</dbReference>